<keyword evidence="7" id="KW-0560">Oxidoreductase</keyword>
<keyword evidence="6" id="KW-0223">Dioxygenase</keyword>
<feature type="domain" description="VOC" evidence="8">
    <location>
        <begin position="8"/>
        <end position="124"/>
    </location>
</feature>
<dbReference type="InterPro" id="IPR054560">
    <property type="entry name" value="XylE-like_N"/>
</dbReference>
<comment type="similarity">
    <text evidence="1">Belongs to the extradiol ring-cleavage dioxygenase family.</text>
</comment>
<keyword evidence="3" id="KW-0479">Metal-binding</keyword>
<keyword evidence="4" id="KW-0677">Repeat</keyword>
<reference evidence="9" key="2">
    <citation type="submission" date="2021-04" db="EMBL/GenBank/DDBJ databases">
        <authorList>
            <person name="Gilroy R."/>
        </authorList>
    </citation>
    <scope>NUCLEOTIDE SEQUENCE</scope>
    <source>
        <strain evidence="9">ChiSjej2B20-11307</strain>
    </source>
</reference>
<dbReference type="PROSITE" id="PS51819">
    <property type="entry name" value="VOC"/>
    <property type="match status" value="2"/>
</dbReference>
<evidence type="ECO:0000256" key="5">
    <source>
        <dbReference type="ARBA" id="ARBA00022797"/>
    </source>
</evidence>
<evidence type="ECO:0000256" key="3">
    <source>
        <dbReference type="ARBA" id="ARBA00022723"/>
    </source>
</evidence>
<dbReference type="Proteomes" id="UP000824223">
    <property type="component" value="Unassembled WGS sequence"/>
</dbReference>
<dbReference type="Gene3D" id="3.10.180.10">
    <property type="entry name" value="2,3-Dihydroxybiphenyl 1,2-Dioxygenase, domain 1"/>
    <property type="match status" value="2"/>
</dbReference>
<name>A0A9D2KJS8_9FIRM</name>
<dbReference type="InterPro" id="IPR004360">
    <property type="entry name" value="Glyas_Fos-R_dOase_dom"/>
</dbReference>
<dbReference type="Pfam" id="PF00903">
    <property type="entry name" value="Glyoxalase"/>
    <property type="match status" value="1"/>
</dbReference>
<comment type="subunit">
    <text evidence="2">Homotetramer.</text>
</comment>
<dbReference type="EMBL" id="DXAK01000046">
    <property type="protein sequence ID" value="HJA07380.1"/>
    <property type="molecule type" value="Genomic_DNA"/>
</dbReference>
<feature type="domain" description="VOC" evidence="8">
    <location>
        <begin position="151"/>
        <end position="222"/>
    </location>
</feature>
<evidence type="ECO:0000313" key="10">
    <source>
        <dbReference type="Proteomes" id="UP000824223"/>
    </source>
</evidence>
<evidence type="ECO:0000259" key="8">
    <source>
        <dbReference type="PROSITE" id="PS51819"/>
    </source>
</evidence>
<organism evidence="9 10">
    <name type="scientific">Candidatus Mediterraneibacter pullicola</name>
    <dbReference type="NCBI Taxonomy" id="2838682"/>
    <lineage>
        <taxon>Bacteria</taxon>
        <taxon>Bacillati</taxon>
        <taxon>Bacillota</taxon>
        <taxon>Clostridia</taxon>
        <taxon>Lachnospirales</taxon>
        <taxon>Lachnospiraceae</taxon>
        <taxon>Mediterraneibacter</taxon>
    </lineage>
</organism>
<dbReference type="InterPro" id="IPR029068">
    <property type="entry name" value="Glyas_Bleomycin-R_OHBP_Dase"/>
</dbReference>
<sequence>MALNKTLRPGLIQMRVLDLDQTLDFYTNILGLNEVGRTEDGRVMLKGYDEFDHHSVTLRLADEAGLDYVAFKVDSPETLESLKDATEAFGYPVDEVPANTNQPGFGKRYGFTICTGHRIELYADVEKAEQVPMTHNPHPWVEAPRGMRAQRFDHCLLYGPNIAEAERYFTEVLGMFAPEVCNTPEGNRFATWLTSGNKAHDIAFVEYEKPGKIHHMAFLLQD</sequence>
<dbReference type="Pfam" id="PF22247">
    <property type="entry name" value="Diox-like_N"/>
    <property type="match status" value="1"/>
</dbReference>
<dbReference type="GO" id="GO:0046872">
    <property type="term" value="F:metal ion binding"/>
    <property type="evidence" value="ECO:0007669"/>
    <property type="project" value="UniProtKB-KW"/>
</dbReference>
<protein>
    <submittedName>
        <fullName evidence="9">VOC family protein</fullName>
    </submittedName>
</protein>
<gene>
    <name evidence="9" type="ORF">H9798_09620</name>
</gene>
<evidence type="ECO:0000256" key="7">
    <source>
        <dbReference type="ARBA" id="ARBA00023002"/>
    </source>
</evidence>
<dbReference type="GO" id="GO:0051213">
    <property type="term" value="F:dioxygenase activity"/>
    <property type="evidence" value="ECO:0007669"/>
    <property type="project" value="UniProtKB-KW"/>
</dbReference>
<accession>A0A9D2KJS8</accession>
<dbReference type="SUPFAM" id="SSF54593">
    <property type="entry name" value="Glyoxalase/Bleomycin resistance protein/Dihydroxybiphenyl dioxygenase"/>
    <property type="match status" value="1"/>
</dbReference>
<dbReference type="InterPro" id="IPR037523">
    <property type="entry name" value="VOC_core"/>
</dbReference>
<proteinExistence type="inferred from homology"/>
<reference evidence="9" key="1">
    <citation type="journal article" date="2021" name="PeerJ">
        <title>Extensive microbial diversity within the chicken gut microbiome revealed by metagenomics and culture.</title>
        <authorList>
            <person name="Gilroy R."/>
            <person name="Ravi A."/>
            <person name="Getino M."/>
            <person name="Pursley I."/>
            <person name="Horton D.L."/>
            <person name="Alikhan N.F."/>
            <person name="Baker D."/>
            <person name="Gharbi K."/>
            <person name="Hall N."/>
            <person name="Watson M."/>
            <person name="Adriaenssens E.M."/>
            <person name="Foster-Nyarko E."/>
            <person name="Jarju S."/>
            <person name="Secka A."/>
            <person name="Antonio M."/>
            <person name="Oren A."/>
            <person name="Chaudhuri R.R."/>
            <person name="La Ragione R."/>
            <person name="Hildebrand F."/>
            <person name="Pallen M.J."/>
        </authorList>
    </citation>
    <scope>NUCLEOTIDE SEQUENCE</scope>
    <source>
        <strain evidence="9">ChiSjej2B20-11307</strain>
    </source>
</reference>
<dbReference type="AlphaFoldDB" id="A0A9D2KJS8"/>
<evidence type="ECO:0000256" key="4">
    <source>
        <dbReference type="ARBA" id="ARBA00022737"/>
    </source>
</evidence>
<evidence type="ECO:0000256" key="2">
    <source>
        <dbReference type="ARBA" id="ARBA00011881"/>
    </source>
</evidence>
<keyword evidence="5" id="KW-0058">Aromatic hydrocarbons catabolism</keyword>
<evidence type="ECO:0000256" key="1">
    <source>
        <dbReference type="ARBA" id="ARBA00008784"/>
    </source>
</evidence>
<evidence type="ECO:0000256" key="6">
    <source>
        <dbReference type="ARBA" id="ARBA00022964"/>
    </source>
</evidence>
<evidence type="ECO:0000313" key="9">
    <source>
        <dbReference type="EMBL" id="HJA07380.1"/>
    </source>
</evidence>
<comment type="caution">
    <text evidence="9">The sequence shown here is derived from an EMBL/GenBank/DDBJ whole genome shotgun (WGS) entry which is preliminary data.</text>
</comment>